<evidence type="ECO:0000313" key="3">
    <source>
        <dbReference type="Proteomes" id="UP000094527"/>
    </source>
</evidence>
<name>A0A1D2NM97_ORCCI</name>
<feature type="compositionally biased region" description="Basic and acidic residues" evidence="1">
    <location>
        <begin position="468"/>
        <end position="477"/>
    </location>
</feature>
<evidence type="ECO:0000256" key="1">
    <source>
        <dbReference type="SAM" id="MobiDB-lite"/>
    </source>
</evidence>
<feature type="region of interest" description="Disordered" evidence="1">
    <location>
        <begin position="468"/>
        <end position="501"/>
    </location>
</feature>
<dbReference type="AlphaFoldDB" id="A0A1D2NM97"/>
<proteinExistence type="predicted"/>
<accession>A0A1D2NM97</accession>
<reference evidence="2 3" key="1">
    <citation type="journal article" date="2016" name="Genome Biol. Evol.">
        <title>Gene Family Evolution Reflects Adaptation to Soil Environmental Stressors in the Genome of the Collembolan Orchesella cincta.</title>
        <authorList>
            <person name="Faddeeva-Vakhrusheva A."/>
            <person name="Derks M.F."/>
            <person name="Anvar S.Y."/>
            <person name="Agamennone V."/>
            <person name="Suring W."/>
            <person name="Smit S."/>
            <person name="van Straalen N.M."/>
            <person name="Roelofs D."/>
        </authorList>
    </citation>
    <scope>NUCLEOTIDE SEQUENCE [LARGE SCALE GENOMIC DNA]</scope>
    <source>
        <tissue evidence="2">Mixed pool</tissue>
    </source>
</reference>
<gene>
    <name evidence="2" type="ORF">Ocin01_00376</name>
</gene>
<sequence length="526" mass="59633">MTGKLKFSNSHSTSKTLQFWQIAITSILVNAAYGQDTFFEPGYDSLLDLQSKRLPGRVGNNIPGVNDWNDIPDEPLREPRPPTRQKFEKAEIQREEKRLSWGDSPQNPVNHEDSPMVQKQLIHDIIASRSSLSSEYASSSGEDNLVTFGTSIWNKRGAGDDAAKVEKTNPVSETKEGYEEEDKFLENLVPDKDCLTKLPICANHLNKYDCTMNCYLNQVLESPNTKFLYRLIHQFKSFGRFLCPTFGTIYDDIPNIIHKRLRRNKLSSFLQAVGIQKEVEQIDLDFIKNSPLALFNSLVKFGNGTEFDIIKPILGTAEATARAEMSGRSLSASLYSNPVCSGVALKSWIYSIINTLTKHPLVSDIFLKGFWTITRALNNGVPYPLDGLFTSWMVGIKVLAGAECSLISYAEQGKRFKCLQKAPIEQILDDYKKEAEKRKNPFDWLVCGAHQVKYPKWFKSKVKNQEKKNEFQGRSDTGDEEEEVGVEGDEPEEEVEPPVIEVDPAYDVVHNILNPEEFYNYEDESK</sequence>
<protein>
    <submittedName>
        <fullName evidence="2">Uncharacterized protein</fullName>
    </submittedName>
</protein>
<dbReference type="Proteomes" id="UP000094527">
    <property type="component" value="Unassembled WGS sequence"/>
</dbReference>
<feature type="region of interest" description="Disordered" evidence="1">
    <location>
        <begin position="58"/>
        <end position="113"/>
    </location>
</feature>
<dbReference type="EMBL" id="LJIJ01000007">
    <property type="protein sequence ID" value="ODN06339.1"/>
    <property type="molecule type" value="Genomic_DNA"/>
</dbReference>
<feature type="compositionally biased region" description="Acidic residues" evidence="1">
    <location>
        <begin position="478"/>
        <end position="496"/>
    </location>
</feature>
<keyword evidence="3" id="KW-1185">Reference proteome</keyword>
<feature type="compositionally biased region" description="Basic and acidic residues" evidence="1">
    <location>
        <begin position="74"/>
        <end position="100"/>
    </location>
</feature>
<evidence type="ECO:0000313" key="2">
    <source>
        <dbReference type="EMBL" id="ODN06339.1"/>
    </source>
</evidence>
<organism evidence="2 3">
    <name type="scientific">Orchesella cincta</name>
    <name type="common">Springtail</name>
    <name type="synonym">Podura cincta</name>
    <dbReference type="NCBI Taxonomy" id="48709"/>
    <lineage>
        <taxon>Eukaryota</taxon>
        <taxon>Metazoa</taxon>
        <taxon>Ecdysozoa</taxon>
        <taxon>Arthropoda</taxon>
        <taxon>Hexapoda</taxon>
        <taxon>Collembola</taxon>
        <taxon>Entomobryomorpha</taxon>
        <taxon>Entomobryoidea</taxon>
        <taxon>Orchesellidae</taxon>
        <taxon>Orchesellinae</taxon>
        <taxon>Orchesella</taxon>
    </lineage>
</organism>
<comment type="caution">
    <text evidence="2">The sequence shown here is derived from an EMBL/GenBank/DDBJ whole genome shotgun (WGS) entry which is preliminary data.</text>
</comment>